<dbReference type="Pfam" id="PF01344">
    <property type="entry name" value="Kelch_1"/>
    <property type="match status" value="1"/>
</dbReference>
<dbReference type="PANTHER" id="PTHR46428:SF1">
    <property type="entry name" value="KELCH DOMAIN-CONTAINING PROTEIN 10"/>
    <property type="match status" value="1"/>
</dbReference>
<feature type="compositionally biased region" description="Acidic residues" evidence="5">
    <location>
        <begin position="435"/>
        <end position="448"/>
    </location>
</feature>
<evidence type="ECO:0000256" key="5">
    <source>
        <dbReference type="SAM" id="MobiDB-lite"/>
    </source>
</evidence>
<sequence>MVNLIGWFPDAHNADPGTSYLNNFIAPFGPIKKKEKDYPAARSGHRCFTDNDYLYVIGGFTHQFRNGSIFKEFWSMSLATFEWRRYEVIGDFPETLASFSIVQMFPFSKTFILFGGSGTDFGQTSSNSFYFIRINNDNCSIESQKIDVQGTIPPPVYGHAMCAGEIPGKFYIIGGTEGILYNFDVHALTMRANSEAKNDNEKFSWHCELVTKNLNFAGRYRMEATYDEVKNVLIFFGGGNNEEMAVLDVQSRVCSEVSTHPDSVNGFPLPRRCHTIVRHGRKVIMTGGINHTTNVNEIPLHSDVWIFNMENYSWTKYNHSLPKSVFFHSSAITEDGWMLIFGGAHGIATSSPRNNRLLGAWFGVPRLQRFALETLRKEYPNHQADIQVLGPRPQRRRRPPRQPPQVNDPIQNLQNVQQQVRRLLEQLFEHRFNNDENEEDDDSDLEVEAGDHENDPDAPFDEAAEDLENQLLELLQRPHRNRNPE</sequence>
<name>A0A6A5GRI7_CAERE</name>
<evidence type="ECO:0000313" key="7">
    <source>
        <dbReference type="Proteomes" id="UP000483820"/>
    </source>
</evidence>
<feature type="region of interest" description="Disordered" evidence="5">
    <location>
        <begin position="383"/>
        <end position="412"/>
    </location>
</feature>
<protein>
    <recommendedName>
        <fullName evidence="4">Kelch domain-containing protein 10</fullName>
    </recommendedName>
</protein>
<keyword evidence="2" id="KW-0677">Repeat</keyword>
<evidence type="ECO:0000256" key="4">
    <source>
        <dbReference type="ARBA" id="ARBA00041041"/>
    </source>
</evidence>
<dbReference type="Pfam" id="PF24681">
    <property type="entry name" value="Kelch_KLHDC2_KLHL20_DRC7"/>
    <property type="match status" value="1"/>
</dbReference>
<dbReference type="Gene3D" id="2.120.10.80">
    <property type="entry name" value="Kelch-type beta propeller"/>
    <property type="match status" value="2"/>
</dbReference>
<gene>
    <name evidence="6" type="ORF">GCK72_014526</name>
</gene>
<dbReference type="EMBL" id="WUAV01000004">
    <property type="protein sequence ID" value="KAF1758068.1"/>
    <property type="molecule type" value="Genomic_DNA"/>
</dbReference>
<dbReference type="RefSeq" id="XP_053585099.1">
    <property type="nucleotide sequence ID" value="XM_053730327.1"/>
</dbReference>
<dbReference type="InterPro" id="IPR052125">
    <property type="entry name" value="KLHDC10"/>
</dbReference>
<dbReference type="GO" id="GO:0032874">
    <property type="term" value="P:positive regulation of stress-activated MAPK cascade"/>
    <property type="evidence" value="ECO:0007669"/>
    <property type="project" value="TreeGrafter"/>
</dbReference>
<dbReference type="CTD" id="9798827"/>
<dbReference type="InterPro" id="IPR015915">
    <property type="entry name" value="Kelch-typ_b-propeller"/>
</dbReference>
<dbReference type="AlphaFoldDB" id="A0A6A5GRI7"/>
<evidence type="ECO:0000256" key="3">
    <source>
        <dbReference type="ARBA" id="ARBA00038487"/>
    </source>
</evidence>
<evidence type="ECO:0000256" key="1">
    <source>
        <dbReference type="ARBA" id="ARBA00022441"/>
    </source>
</evidence>
<dbReference type="SUPFAM" id="SSF117281">
    <property type="entry name" value="Kelch motif"/>
    <property type="match status" value="1"/>
</dbReference>
<dbReference type="InterPro" id="IPR006652">
    <property type="entry name" value="Kelch_1"/>
</dbReference>
<keyword evidence="1" id="KW-0880">Kelch repeat</keyword>
<feature type="region of interest" description="Disordered" evidence="5">
    <location>
        <begin position="431"/>
        <end position="485"/>
    </location>
</feature>
<dbReference type="GeneID" id="9798827"/>
<feature type="compositionally biased region" description="Acidic residues" evidence="5">
    <location>
        <begin position="456"/>
        <end position="468"/>
    </location>
</feature>
<dbReference type="KEGG" id="crq:GCK72_014526"/>
<comment type="caution">
    <text evidence="6">The sequence shown here is derived from an EMBL/GenBank/DDBJ whole genome shotgun (WGS) entry which is preliminary data.</text>
</comment>
<comment type="similarity">
    <text evidence="3">Belongs to the KLHDC10 family.</text>
</comment>
<accession>A0A6A5GRI7</accession>
<organism evidence="6 7">
    <name type="scientific">Caenorhabditis remanei</name>
    <name type="common">Caenorhabditis vulgaris</name>
    <dbReference type="NCBI Taxonomy" id="31234"/>
    <lineage>
        <taxon>Eukaryota</taxon>
        <taxon>Metazoa</taxon>
        <taxon>Ecdysozoa</taxon>
        <taxon>Nematoda</taxon>
        <taxon>Chromadorea</taxon>
        <taxon>Rhabditida</taxon>
        <taxon>Rhabditina</taxon>
        <taxon>Rhabditomorpha</taxon>
        <taxon>Rhabditoidea</taxon>
        <taxon>Rhabditidae</taxon>
        <taxon>Peloderinae</taxon>
        <taxon>Caenorhabditis</taxon>
    </lineage>
</organism>
<proteinExistence type="inferred from homology"/>
<evidence type="ECO:0000313" key="6">
    <source>
        <dbReference type="EMBL" id="KAF1758068.1"/>
    </source>
</evidence>
<reference evidence="6 7" key="1">
    <citation type="submission" date="2019-12" db="EMBL/GenBank/DDBJ databases">
        <title>Chromosome-level assembly of the Caenorhabditis remanei genome.</title>
        <authorList>
            <person name="Teterina A.A."/>
            <person name="Willis J.H."/>
            <person name="Phillips P.C."/>
        </authorList>
    </citation>
    <scope>NUCLEOTIDE SEQUENCE [LARGE SCALE GENOMIC DNA]</scope>
    <source>
        <strain evidence="6 7">PX506</strain>
        <tissue evidence="6">Whole organism</tissue>
    </source>
</reference>
<dbReference type="Proteomes" id="UP000483820">
    <property type="component" value="Chromosome IV"/>
</dbReference>
<evidence type="ECO:0000256" key="2">
    <source>
        <dbReference type="ARBA" id="ARBA00022737"/>
    </source>
</evidence>
<dbReference type="PANTHER" id="PTHR46428">
    <property type="entry name" value="KELCH DOMAIN-CONTAINING PROTEIN 10"/>
    <property type="match status" value="1"/>
</dbReference>